<evidence type="ECO:0000256" key="3">
    <source>
        <dbReference type="ARBA" id="ARBA00001947"/>
    </source>
</evidence>
<gene>
    <name evidence="16" type="ORF">ACFQE1_08540</name>
</gene>
<dbReference type="EMBL" id="JBHSWU010000177">
    <property type="protein sequence ID" value="MFC6724419.1"/>
    <property type="molecule type" value="Genomic_DNA"/>
</dbReference>
<keyword evidence="17" id="KW-1185">Reference proteome</keyword>
<feature type="domain" description="Copper amine oxidase N3-terminal" evidence="15">
    <location>
        <begin position="100"/>
        <end position="198"/>
    </location>
</feature>
<feature type="domain" description="Copper amine oxidase N2-terminal" evidence="14">
    <location>
        <begin position="12"/>
        <end position="93"/>
    </location>
</feature>
<comment type="cofactor">
    <cofactor evidence="1">
        <name>Cu cation</name>
        <dbReference type="ChEBI" id="CHEBI:23378"/>
    </cofactor>
</comment>
<evidence type="ECO:0000256" key="5">
    <source>
        <dbReference type="ARBA" id="ARBA00011738"/>
    </source>
</evidence>
<dbReference type="Gene3D" id="2.70.98.20">
    <property type="entry name" value="Copper amine oxidase, catalytic domain"/>
    <property type="match status" value="1"/>
</dbReference>
<evidence type="ECO:0000313" key="16">
    <source>
        <dbReference type="EMBL" id="MFC6724419.1"/>
    </source>
</evidence>
<dbReference type="PANTHER" id="PTHR10638:SF86">
    <property type="entry name" value="COPPER AMINE OXIDASE 1-RELATED"/>
    <property type="match status" value="1"/>
</dbReference>
<evidence type="ECO:0000256" key="9">
    <source>
        <dbReference type="ARBA" id="ARBA00023008"/>
    </source>
</evidence>
<dbReference type="Gene3D" id="3.10.450.40">
    <property type="match status" value="2"/>
</dbReference>
<comment type="cofactor">
    <cofactor evidence="2">
        <name>Mn(2+)</name>
        <dbReference type="ChEBI" id="CHEBI:29035"/>
    </cofactor>
</comment>
<evidence type="ECO:0000256" key="1">
    <source>
        <dbReference type="ARBA" id="ARBA00001935"/>
    </source>
</evidence>
<dbReference type="InterPro" id="IPR000269">
    <property type="entry name" value="Cu_amine_oxidase"/>
</dbReference>
<comment type="cofactor">
    <cofactor evidence="12">
        <name>Cu cation</name>
        <dbReference type="ChEBI" id="CHEBI:23378"/>
    </cofactor>
    <text evidence="12">Contains 1 topaquinone per subunit.</text>
</comment>
<keyword evidence="6 12" id="KW-0479">Metal-binding</keyword>
<proteinExistence type="inferred from homology"/>
<evidence type="ECO:0000256" key="2">
    <source>
        <dbReference type="ARBA" id="ARBA00001936"/>
    </source>
</evidence>
<comment type="similarity">
    <text evidence="4 12">Belongs to the copper/topaquinone oxidase family.</text>
</comment>
<evidence type="ECO:0000256" key="12">
    <source>
        <dbReference type="RuleBase" id="RU000672"/>
    </source>
</evidence>
<dbReference type="Pfam" id="PF02728">
    <property type="entry name" value="Cu_amine_oxidN3"/>
    <property type="match status" value="1"/>
</dbReference>
<dbReference type="PROSITE" id="PS01164">
    <property type="entry name" value="COPPER_AMINE_OXID_1"/>
    <property type="match status" value="1"/>
</dbReference>
<dbReference type="InterPro" id="IPR015802">
    <property type="entry name" value="Cu_amine_oxidase_N3"/>
</dbReference>
<comment type="caution">
    <text evidence="16">The sequence shown here is derived from an EMBL/GenBank/DDBJ whole genome shotgun (WGS) entry which is preliminary data.</text>
</comment>
<dbReference type="SUPFAM" id="SSF54416">
    <property type="entry name" value="Amine oxidase N-terminal region"/>
    <property type="match status" value="2"/>
</dbReference>
<reference evidence="16 17" key="1">
    <citation type="journal article" date="2019" name="Int. J. Syst. Evol. Microbiol.">
        <title>The Global Catalogue of Microorganisms (GCM) 10K type strain sequencing project: providing services to taxonomists for standard genome sequencing and annotation.</title>
        <authorList>
            <consortium name="The Broad Institute Genomics Platform"/>
            <consortium name="The Broad Institute Genome Sequencing Center for Infectious Disease"/>
            <person name="Wu L."/>
            <person name="Ma J."/>
        </authorList>
    </citation>
    <scope>NUCLEOTIDE SEQUENCE [LARGE SCALE GENOMIC DNA]</scope>
    <source>
        <strain evidence="16 17">NBRC 111368</strain>
    </source>
</reference>
<keyword evidence="10" id="KW-0464">Manganese</keyword>
<comment type="subunit">
    <text evidence="5">Homodimer.</text>
</comment>
<evidence type="ECO:0000259" key="15">
    <source>
        <dbReference type="Pfam" id="PF02728"/>
    </source>
</evidence>
<dbReference type="GO" id="GO:0008131">
    <property type="term" value="F:primary methylamine oxidase activity"/>
    <property type="evidence" value="ECO:0007669"/>
    <property type="project" value="UniProtKB-EC"/>
</dbReference>
<dbReference type="GO" id="GO:0009308">
    <property type="term" value="P:amine metabolic process"/>
    <property type="evidence" value="ECO:0007669"/>
    <property type="project" value="UniProtKB-UniRule"/>
</dbReference>
<evidence type="ECO:0000256" key="10">
    <source>
        <dbReference type="ARBA" id="ARBA00023211"/>
    </source>
</evidence>
<dbReference type="InterPro" id="IPR015798">
    <property type="entry name" value="Cu_amine_oxidase_C"/>
</dbReference>
<dbReference type="InterPro" id="IPR016182">
    <property type="entry name" value="Cu_amine_oxidase_N-reg"/>
</dbReference>
<evidence type="ECO:0000259" key="14">
    <source>
        <dbReference type="Pfam" id="PF02727"/>
    </source>
</evidence>
<evidence type="ECO:0000256" key="8">
    <source>
        <dbReference type="ARBA" id="ARBA00023002"/>
    </source>
</evidence>
<dbReference type="Pfam" id="PF02727">
    <property type="entry name" value="Cu_amine_oxidN2"/>
    <property type="match status" value="1"/>
</dbReference>
<keyword evidence="9 12" id="KW-0186">Copper</keyword>
<feature type="domain" description="Copper amine oxidase catalytic" evidence="13">
    <location>
        <begin position="226"/>
        <end position="628"/>
    </location>
</feature>
<comment type="catalytic activity">
    <reaction evidence="11">
        <text>a primary methyl amine + O2 + H2O = an aldehyde + H2O2 + NH4(+)</text>
        <dbReference type="Rhea" id="RHEA:16153"/>
        <dbReference type="ChEBI" id="CHEBI:15377"/>
        <dbReference type="ChEBI" id="CHEBI:15379"/>
        <dbReference type="ChEBI" id="CHEBI:16240"/>
        <dbReference type="ChEBI" id="CHEBI:17478"/>
        <dbReference type="ChEBI" id="CHEBI:28938"/>
        <dbReference type="ChEBI" id="CHEBI:228804"/>
        <dbReference type="EC" id="1.4.3.21"/>
    </reaction>
</comment>
<dbReference type="PROSITE" id="PS01165">
    <property type="entry name" value="COPPER_AMINE_OXID_2"/>
    <property type="match status" value="1"/>
</dbReference>
<protein>
    <recommendedName>
        <fullName evidence="12">Amine oxidase</fullName>
        <ecNumber evidence="12">1.4.3.-</ecNumber>
    </recommendedName>
</protein>
<dbReference type="InterPro" id="IPR049948">
    <property type="entry name" value="Cu_Am_ox_TPQ-bd"/>
</dbReference>
<dbReference type="InterPro" id="IPR049947">
    <property type="entry name" value="Cu_Am_Ox_Cu-bd"/>
</dbReference>
<dbReference type="SUPFAM" id="SSF49998">
    <property type="entry name" value="Amine oxidase catalytic domain"/>
    <property type="match status" value="1"/>
</dbReference>
<accession>A0ABD5RY83</accession>
<dbReference type="GO" id="GO:0046872">
    <property type="term" value="F:metal ion binding"/>
    <property type="evidence" value="ECO:0007669"/>
    <property type="project" value="UniProtKB-KW"/>
</dbReference>
<dbReference type="Proteomes" id="UP001596328">
    <property type="component" value="Unassembled WGS sequence"/>
</dbReference>
<evidence type="ECO:0000256" key="11">
    <source>
        <dbReference type="ARBA" id="ARBA00048032"/>
    </source>
</evidence>
<dbReference type="Pfam" id="PF01179">
    <property type="entry name" value="Cu_amine_oxid"/>
    <property type="match status" value="1"/>
</dbReference>
<evidence type="ECO:0000259" key="13">
    <source>
        <dbReference type="Pfam" id="PF01179"/>
    </source>
</evidence>
<evidence type="ECO:0000256" key="4">
    <source>
        <dbReference type="ARBA" id="ARBA00007983"/>
    </source>
</evidence>
<organism evidence="16 17">
    <name type="scientific">Halobium palmae</name>
    <dbReference type="NCBI Taxonomy" id="1776492"/>
    <lineage>
        <taxon>Archaea</taxon>
        <taxon>Methanobacteriati</taxon>
        <taxon>Methanobacteriota</taxon>
        <taxon>Stenosarchaea group</taxon>
        <taxon>Halobacteria</taxon>
        <taxon>Halobacteriales</taxon>
        <taxon>Haloferacaceae</taxon>
        <taxon>Halobium</taxon>
    </lineage>
</organism>
<keyword evidence="8 12" id="KW-0560">Oxidoreductase</keyword>
<dbReference type="InterPro" id="IPR015800">
    <property type="entry name" value="Cu_amine_oxidase_N2"/>
</dbReference>
<evidence type="ECO:0000256" key="7">
    <source>
        <dbReference type="ARBA" id="ARBA00022772"/>
    </source>
</evidence>
<dbReference type="NCBIfam" id="NF008559">
    <property type="entry name" value="PRK11504.1"/>
    <property type="match status" value="1"/>
</dbReference>
<dbReference type="EC" id="1.4.3.-" evidence="12"/>
<name>A0ABD5RY83_9EURY</name>
<dbReference type="PANTHER" id="PTHR10638">
    <property type="entry name" value="COPPER AMINE OXIDASE"/>
    <property type="match status" value="1"/>
</dbReference>
<comment type="cofactor">
    <cofactor evidence="3">
        <name>Zn(2+)</name>
        <dbReference type="ChEBI" id="CHEBI:29105"/>
    </cofactor>
</comment>
<dbReference type="AlphaFoldDB" id="A0ABD5RY83"/>
<evidence type="ECO:0000256" key="6">
    <source>
        <dbReference type="ARBA" id="ARBA00022723"/>
    </source>
</evidence>
<dbReference type="InterPro" id="IPR036460">
    <property type="entry name" value="Cu_amine_oxidase_C_sf"/>
</dbReference>
<evidence type="ECO:0000313" key="17">
    <source>
        <dbReference type="Proteomes" id="UP001596328"/>
    </source>
</evidence>
<sequence length="660" mass="74255">MATDVAERAVDHPLDPLTAAEIEAVVEVVESERDLAADVKYHNVMLDEPPKETVKAFEPGDDVERSALVVLRQNRETYEATVSLADRTVVDWTHVPGVQPAITDEEVVRSEEVVRTDPDWQEAAAKRGVENFDLVIVDPWPASGFEPDGYEDRRLVRAISWIRTDETDNGYARPIEGLFAFVDLDEMAVVHIEDDGVVDEGSPLPPEDANYRADKVETRDDFEHLDVVQPDGPSFDVDGKEVDWLDWNLRVGWTPREGLVFHDVSFDDGEEERTVLHRASASEMAVPYGDSDPNHSWKDAFDIGEFHVGRMANELTEGCDCLGVMHYFDVAMNDADGEAETLPNAVCMHEEDDGLLWKHTEWRNEHTEVRRRRRLVISFIATVYNYDYGFYWYFYPDGSIEAEVRLTGIDSNGVVPAGESAADTHGEYAIVNPQVKTPIHQHHFNFRLDFDIDDAPSRVYEVQNEPVGSERKNGFRAAERLLETEQQARRNIDPLKGRYWRIESTETENAYGRSCGYKLVPHSNVNSPAKPTSSVKRRAGFVQNNFWATPHDEGENYAAGDYPNQNDETTGLAEWTERDRSLVDGDNVLWYTLGVNHVTRAEDWPVLPVEIASFHLKPEGFLDGNPSISLPPEPCHTDHELTATDGGEACGHDGCAGGDD</sequence>
<comment type="PTM">
    <text evidence="12">Topaquinone (TPQ) is generated by copper-dependent autoxidation of a specific tyrosyl residue.</text>
</comment>
<keyword evidence="7 12" id="KW-0801">TPQ</keyword>